<evidence type="ECO:0000256" key="8">
    <source>
        <dbReference type="ARBA" id="ARBA00022842"/>
    </source>
</evidence>
<dbReference type="FunCoup" id="A0A0D2VTN3">
    <property type="interactions" value="56"/>
</dbReference>
<reference evidence="11" key="1">
    <citation type="submission" date="2011-02" db="EMBL/GenBank/DDBJ databases">
        <title>The Genome Sequence of Capsaspora owczarzaki ATCC 30864.</title>
        <authorList>
            <person name="Russ C."/>
            <person name="Cuomo C."/>
            <person name="Burger G."/>
            <person name="Gray M.W."/>
            <person name="Holland P.W.H."/>
            <person name="King N."/>
            <person name="Lang F.B.F."/>
            <person name="Roger A.J."/>
            <person name="Ruiz-Trillo I."/>
            <person name="Young S.K."/>
            <person name="Zeng Q."/>
            <person name="Gargeya S."/>
            <person name="Alvarado L."/>
            <person name="Berlin A."/>
            <person name="Chapman S.B."/>
            <person name="Chen Z."/>
            <person name="Freedman E."/>
            <person name="Gellesch M."/>
            <person name="Goldberg J."/>
            <person name="Griggs A."/>
            <person name="Gujja S."/>
            <person name="Heilman E."/>
            <person name="Heiman D."/>
            <person name="Howarth C."/>
            <person name="Mehta T."/>
            <person name="Neiman D."/>
            <person name="Pearson M."/>
            <person name="Roberts A."/>
            <person name="Saif S."/>
            <person name="Shea T."/>
            <person name="Shenoy N."/>
            <person name="Sisk P."/>
            <person name="Stolte C."/>
            <person name="Sykes S."/>
            <person name="White J."/>
            <person name="Yandava C."/>
            <person name="Haas B."/>
            <person name="Nusbaum C."/>
            <person name="Birren B."/>
        </authorList>
    </citation>
    <scope>NUCLEOTIDE SEQUENCE</scope>
    <source>
        <strain evidence="11">ATCC 30864</strain>
    </source>
</reference>
<dbReference type="HAMAP" id="MF_00692">
    <property type="entry name" value="SelO"/>
    <property type="match status" value="1"/>
</dbReference>
<dbReference type="EMBL" id="KE346367">
    <property type="protein sequence ID" value="KJE94627.1"/>
    <property type="molecule type" value="Genomic_DNA"/>
</dbReference>
<dbReference type="InterPro" id="IPR003846">
    <property type="entry name" value="SelO"/>
</dbReference>
<accession>A0A0D2VTN3</accession>
<evidence type="ECO:0000256" key="3">
    <source>
        <dbReference type="ARBA" id="ARBA00022679"/>
    </source>
</evidence>
<evidence type="ECO:0000313" key="11">
    <source>
        <dbReference type="Proteomes" id="UP000008743"/>
    </source>
</evidence>
<keyword evidence="3" id="KW-0808">Transferase</keyword>
<keyword evidence="4" id="KW-0548">Nucleotidyltransferase</keyword>
<dbReference type="InParanoid" id="A0A0D2VTN3"/>
<dbReference type="Pfam" id="PF02696">
    <property type="entry name" value="SelO"/>
    <property type="match status" value="2"/>
</dbReference>
<evidence type="ECO:0000256" key="5">
    <source>
        <dbReference type="ARBA" id="ARBA00022723"/>
    </source>
</evidence>
<keyword evidence="6" id="KW-0547">Nucleotide-binding</keyword>
<evidence type="ECO:0000256" key="4">
    <source>
        <dbReference type="ARBA" id="ARBA00022695"/>
    </source>
</evidence>
<dbReference type="PhylomeDB" id="A0A0D2VTN3"/>
<dbReference type="GO" id="GO:0005524">
    <property type="term" value="F:ATP binding"/>
    <property type="evidence" value="ECO:0007669"/>
    <property type="project" value="UniProtKB-KW"/>
</dbReference>
<dbReference type="GO" id="GO:0016779">
    <property type="term" value="F:nucleotidyltransferase activity"/>
    <property type="evidence" value="ECO:0007669"/>
    <property type="project" value="UniProtKB-KW"/>
</dbReference>
<dbReference type="PANTHER" id="PTHR12153">
    <property type="entry name" value="SELENOPROTEIN O"/>
    <property type="match status" value="1"/>
</dbReference>
<protein>
    <recommendedName>
        <fullName evidence="9">Selenoprotein O</fullName>
    </recommendedName>
</protein>
<name>A0A0D2VTN3_CAPO3</name>
<dbReference type="AlphaFoldDB" id="A0A0D2VTN3"/>
<evidence type="ECO:0000256" key="6">
    <source>
        <dbReference type="ARBA" id="ARBA00022741"/>
    </source>
</evidence>
<comment type="similarity">
    <text evidence="2">Belongs to the SELO family.</text>
</comment>
<organism evidence="10 11">
    <name type="scientific">Capsaspora owczarzaki (strain ATCC 30864)</name>
    <dbReference type="NCBI Taxonomy" id="595528"/>
    <lineage>
        <taxon>Eukaryota</taxon>
        <taxon>Filasterea</taxon>
        <taxon>Capsaspora</taxon>
    </lineage>
</organism>
<evidence type="ECO:0000256" key="1">
    <source>
        <dbReference type="ARBA" id="ARBA00001946"/>
    </source>
</evidence>
<dbReference type="GO" id="GO:0046872">
    <property type="term" value="F:metal ion binding"/>
    <property type="evidence" value="ECO:0007669"/>
    <property type="project" value="UniProtKB-KW"/>
</dbReference>
<proteinExistence type="inferred from homology"/>
<dbReference type="OrthoDB" id="10254721at2759"/>
<gene>
    <name evidence="10" type="ORF">CAOG_005248</name>
</gene>
<comment type="cofactor">
    <cofactor evidence="1">
        <name>Mg(2+)</name>
        <dbReference type="ChEBI" id="CHEBI:18420"/>
    </cofactor>
</comment>
<dbReference type="STRING" id="595528.A0A0D2VTN3"/>
<dbReference type="PANTHER" id="PTHR12153:SF15">
    <property type="entry name" value="PROTEIN ADENYLYLTRANSFERASE SELO, MITOCHONDRIAL"/>
    <property type="match status" value="1"/>
</dbReference>
<evidence type="ECO:0000256" key="9">
    <source>
        <dbReference type="ARBA" id="ARBA00031547"/>
    </source>
</evidence>
<evidence type="ECO:0000256" key="2">
    <source>
        <dbReference type="ARBA" id="ARBA00009747"/>
    </source>
</evidence>
<sequence>MVLWQRLRTHASHLVPLCSRLATTRSSSSIHRIINGNTGLHYYYNSRSRNGMSADQLVGIFQQMHSAAGTQSVVPPSEDVQRSAPLPEPGTWPRLFHQLNFDNTFARQLPGDGIEANYTRQVRGVCYSNAVPTPSTNPRLVHANAGAAALLDLNPSELATPEFVDVVSGCALHSTAKPIALTYAGNNANCVNVPVMPQQLTAIPLRPGHQFGSFAGQLGDGRAISLGEVVNHHGERWEMQLKGAGMTPYSRFADGRAVLRSSIREYMCSEAMNALGVPTSRALSLVVTDEKVVRETVEPGAIVCRLAQSWIRFGSFEHQFYFKQPKVLKRLVDYTITHHFPSYLETAMPGASDEDRYLAFYREVARRTAHTIALWQAVGFVGGVLNTDNFSILGLSIGTVVGRVRPVAPTNKHSVPKTMPFWATPPLAHCAWLADSFLTDYGPFAFMEAFDDDAVFNHTDSEGMYAYGRQPDVGHWNLSRLAIALSPVLEVERAREVLLEYPSMFHKAYVAKMRSKLGLLAALPDKDESDAALVKELLDAMQSQPGTTSGADWTIFFRTLSEAAPSLSATDEASQQQIEADSNLKLATTRARKALECMFQDEKVSSKWSAWRQKYTARLAEDSTAVREHSKLGGGLLLPGLSSSLDASSTALAIGLARRDVMKQHNPKYILRTWMAQKAIDAATANDFTVVDQLFKLLQRPYDDQPEFDDVYARQDTATGPVCLSCSS</sequence>
<dbReference type="Proteomes" id="UP000008743">
    <property type="component" value="Unassembled WGS sequence"/>
</dbReference>
<keyword evidence="5" id="KW-0479">Metal-binding</keyword>
<evidence type="ECO:0000313" key="10">
    <source>
        <dbReference type="EMBL" id="KJE94627.1"/>
    </source>
</evidence>
<keyword evidence="7" id="KW-0067">ATP-binding</keyword>
<evidence type="ECO:0000256" key="7">
    <source>
        <dbReference type="ARBA" id="ARBA00022840"/>
    </source>
</evidence>
<keyword evidence="8" id="KW-0460">Magnesium</keyword>
<keyword evidence="11" id="KW-1185">Reference proteome</keyword>